<keyword evidence="2" id="KW-1185">Reference proteome</keyword>
<dbReference type="Proteomes" id="UP000075714">
    <property type="component" value="Unassembled WGS sequence"/>
</dbReference>
<proteinExistence type="predicted"/>
<dbReference type="InterPro" id="IPR011009">
    <property type="entry name" value="Kinase-like_dom_sf"/>
</dbReference>
<accession>A0A150GN68</accession>
<reference evidence="2" key="1">
    <citation type="journal article" date="2016" name="Nat. Commun.">
        <title>The Gonium pectorale genome demonstrates co-option of cell cycle regulation during the evolution of multicellularity.</title>
        <authorList>
            <person name="Hanschen E.R."/>
            <person name="Marriage T.N."/>
            <person name="Ferris P.J."/>
            <person name="Hamaji T."/>
            <person name="Toyoda A."/>
            <person name="Fujiyama A."/>
            <person name="Neme R."/>
            <person name="Noguchi H."/>
            <person name="Minakuchi Y."/>
            <person name="Suzuki M."/>
            <person name="Kawai-Toyooka H."/>
            <person name="Smith D.R."/>
            <person name="Sparks H."/>
            <person name="Anderson J."/>
            <person name="Bakaric R."/>
            <person name="Luria V."/>
            <person name="Karger A."/>
            <person name="Kirschner M.W."/>
            <person name="Durand P.M."/>
            <person name="Michod R.E."/>
            <person name="Nozaki H."/>
            <person name="Olson B.J."/>
        </authorList>
    </citation>
    <scope>NUCLEOTIDE SEQUENCE [LARGE SCALE GENOMIC DNA]</scope>
    <source>
        <strain evidence="2">NIES-2863</strain>
    </source>
</reference>
<dbReference type="AlphaFoldDB" id="A0A150GN68"/>
<organism evidence="1 2">
    <name type="scientific">Gonium pectorale</name>
    <name type="common">Green alga</name>
    <dbReference type="NCBI Taxonomy" id="33097"/>
    <lineage>
        <taxon>Eukaryota</taxon>
        <taxon>Viridiplantae</taxon>
        <taxon>Chlorophyta</taxon>
        <taxon>core chlorophytes</taxon>
        <taxon>Chlorophyceae</taxon>
        <taxon>CS clade</taxon>
        <taxon>Chlamydomonadales</taxon>
        <taxon>Volvocaceae</taxon>
        <taxon>Gonium</taxon>
    </lineage>
</organism>
<evidence type="ECO:0008006" key="3">
    <source>
        <dbReference type="Google" id="ProtNLM"/>
    </source>
</evidence>
<dbReference type="SUPFAM" id="SSF56112">
    <property type="entry name" value="Protein kinase-like (PK-like)"/>
    <property type="match status" value="1"/>
</dbReference>
<protein>
    <recommendedName>
        <fullName evidence="3">Protein kinase domain-containing protein</fullName>
    </recommendedName>
</protein>
<gene>
    <name evidence="1" type="ORF">GPECTOR_13g770</name>
</gene>
<evidence type="ECO:0000313" key="1">
    <source>
        <dbReference type="EMBL" id="KXZ51283.1"/>
    </source>
</evidence>
<comment type="caution">
    <text evidence="1">The sequence shown here is derived from an EMBL/GenBank/DDBJ whole genome shotgun (WGS) entry which is preliminary data.</text>
</comment>
<sequence>MPAEPLLKKVKIAESPSTLAGQANWHRYAFQPSLSTAVPLGRPAVPESLDKAAFFGFRPMASLPANIPPELVSPAFSHILEAVAAPAQPPTNLGSCMKLYTAVRELLVLGSGLYTAEVQLHEKYYQKNYKDGGCWESAIIYRAGPLPALILLLEGPRLSIHAVWTIYQNRIAYSPLTPSYYLANELHNTANLWKLMAVLAAYTKAVQELSSAHTAMCNLDANALDRLAHLRVAAQVVEGQGGPVVRPCTLPYSLVDESLGLSDISFHGPGLLYVARQRVEGGEERRVLVKFVAGRYGAEVHRAWHAAGVAPALYDVRSVGGNTYVMVIMELLSPEDGWTPLGQAPQHGGGKPLIDAVREALKRAHAAPLAKLGQKAVHGDVRCPNILVRGAGSGSAGLDVRIIDYDWAGPDGEATYPQAMLSPAIRWHDHVHPGAVMRQEHDTFLLDRELARCFYNTG</sequence>
<dbReference type="OrthoDB" id="542579at2759"/>
<evidence type="ECO:0000313" key="2">
    <source>
        <dbReference type="Proteomes" id="UP000075714"/>
    </source>
</evidence>
<dbReference type="EMBL" id="LSYV01000014">
    <property type="protein sequence ID" value="KXZ51283.1"/>
    <property type="molecule type" value="Genomic_DNA"/>
</dbReference>
<name>A0A150GN68_GONPE</name>